<evidence type="ECO:0000256" key="2">
    <source>
        <dbReference type="ARBA" id="ARBA00023002"/>
    </source>
</evidence>
<feature type="domain" description="Ketoreductase" evidence="3">
    <location>
        <begin position="3"/>
        <end position="183"/>
    </location>
</feature>
<dbReference type="GO" id="GO:0005737">
    <property type="term" value="C:cytoplasm"/>
    <property type="evidence" value="ECO:0007669"/>
    <property type="project" value="InterPro"/>
</dbReference>
<dbReference type="PANTHER" id="PTHR42879:SF2">
    <property type="entry name" value="3-OXOACYL-[ACYL-CARRIER-PROTEIN] REDUCTASE FABG"/>
    <property type="match status" value="1"/>
</dbReference>
<evidence type="ECO:0000313" key="4">
    <source>
        <dbReference type="EMBL" id="SUS04250.1"/>
    </source>
</evidence>
<dbReference type="SMART" id="SM00822">
    <property type="entry name" value="PKS_KR"/>
    <property type="match status" value="1"/>
</dbReference>
<dbReference type="EMBL" id="UIDG01000030">
    <property type="protein sequence ID" value="SUS04250.1"/>
    <property type="molecule type" value="Genomic_DNA"/>
</dbReference>
<dbReference type="InterPro" id="IPR050259">
    <property type="entry name" value="SDR"/>
</dbReference>
<dbReference type="InterPro" id="IPR002347">
    <property type="entry name" value="SDR_fam"/>
</dbReference>
<dbReference type="InterPro" id="IPR057326">
    <property type="entry name" value="KR_dom"/>
</dbReference>
<dbReference type="NCBIfam" id="NF009466">
    <property type="entry name" value="PRK12826.1-2"/>
    <property type="match status" value="1"/>
</dbReference>
<dbReference type="GO" id="GO:0042619">
    <property type="term" value="P:poly-hydroxybutyrate biosynthetic process"/>
    <property type="evidence" value="ECO:0007669"/>
    <property type="project" value="InterPro"/>
</dbReference>
<protein>
    <submittedName>
        <fullName evidence="4">Acetoacetyl-CoA reductase</fullName>
        <ecNumber evidence="4">1.1.1.36</ecNumber>
    </submittedName>
</protein>
<gene>
    <name evidence="4" type="primary">phaB</name>
    <name evidence="4" type="ORF">DF3PB_1250009</name>
</gene>
<dbReference type="AlphaFoldDB" id="A0A380TAT9"/>
<dbReference type="FunFam" id="3.40.50.720:FF:000173">
    <property type="entry name" value="3-oxoacyl-[acyl-carrier protein] reductase"/>
    <property type="match status" value="1"/>
</dbReference>
<dbReference type="InterPro" id="IPR011283">
    <property type="entry name" value="Acetoacetyl-CoA_reductase"/>
</dbReference>
<dbReference type="InterPro" id="IPR036291">
    <property type="entry name" value="NAD(P)-bd_dom_sf"/>
</dbReference>
<dbReference type="PROSITE" id="PS00061">
    <property type="entry name" value="ADH_SHORT"/>
    <property type="match status" value="1"/>
</dbReference>
<comment type="similarity">
    <text evidence="1">Belongs to the short-chain dehydrogenases/reductases (SDR) family.</text>
</comment>
<proteinExistence type="inferred from homology"/>
<dbReference type="PRINTS" id="PR00081">
    <property type="entry name" value="GDHRDH"/>
</dbReference>
<dbReference type="Pfam" id="PF13561">
    <property type="entry name" value="adh_short_C2"/>
    <property type="match status" value="1"/>
</dbReference>
<evidence type="ECO:0000259" key="3">
    <source>
        <dbReference type="SMART" id="SM00822"/>
    </source>
</evidence>
<dbReference type="Gene3D" id="3.40.50.720">
    <property type="entry name" value="NAD(P)-binding Rossmann-like Domain"/>
    <property type="match status" value="1"/>
</dbReference>
<dbReference type="InterPro" id="IPR020904">
    <property type="entry name" value="Sc_DH/Rdtase_CS"/>
</dbReference>
<dbReference type="GO" id="GO:0032787">
    <property type="term" value="P:monocarboxylic acid metabolic process"/>
    <property type="evidence" value="ECO:0007669"/>
    <property type="project" value="UniProtKB-ARBA"/>
</dbReference>
<dbReference type="NCBIfam" id="TIGR01829">
    <property type="entry name" value="AcAcCoA_reduct"/>
    <property type="match status" value="1"/>
</dbReference>
<keyword evidence="2 4" id="KW-0560">Oxidoreductase</keyword>
<dbReference type="NCBIfam" id="NF009464">
    <property type="entry name" value="PRK12824.1"/>
    <property type="match status" value="1"/>
</dbReference>
<sequence length="240" mass="25313">MARVALVTGGTRGIGAAIAKKLKEAGYKAVVCDVVEDQLKAFTAETGIPGYKIDVSSHADVAEGVKRIEAEQGPIDILVNNAGITRDSIMVKMTREKNWDPVIAVNLGSVFNTCNLVLPGMNARKWGRIVNISSMNGQRGQIGQANYCASKAGVIGYSRAIALEAARNGVTINVICPGFIKTEMTAAMPPEVLEGAVKQIPLGRIGMPDDIANGVVFLASESAAWITGHTLSINGGQFME</sequence>
<dbReference type="PANTHER" id="PTHR42879">
    <property type="entry name" value="3-OXOACYL-(ACYL-CARRIER-PROTEIN) REDUCTASE"/>
    <property type="match status" value="1"/>
</dbReference>
<dbReference type="SUPFAM" id="SSF51735">
    <property type="entry name" value="NAD(P)-binding Rossmann-fold domains"/>
    <property type="match status" value="1"/>
</dbReference>
<accession>A0A380TAT9</accession>
<organism evidence="4">
    <name type="scientific">metagenome</name>
    <dbReference type="NCBI Taxonomy" id="256318"/>
    <lineage>
        <taxon>unclassified sequences</taxon>
        <taxon>metagenomes</taxon>
    </lineage>
</organism>
<dbReference type="PRINTS" id="PR00080">
    <property type="entry name" value="SDRFAMILY"/>
</dbReference>
<dbReference type="EC" id="1.1.1.36" evidence="4"/>
<reference evidence="4" key="1">
    <citation type="submission" date="2018-07" db="EMBL/GenBank/DDBJ databases">
        <authorList>
            <person name="Quirk P.G."/>
            <person name="Krulwich T.A."/>
        </authorList>
    </citation>
    <scope>NUCLEOTIDE SEQUENCE</scope>
</reference>
<name>A0A380TAT9_9ZZZZ</name>
<dbReference type="GO" id="GO:0018454">
    <property type="term" value="F:acetoacetyl-CoA reductase activity"/>
    <property type="evidence" value="ECO:0007669"/>
    <property type="project" value="UniProtKB-EC"/>
</dbReference>
<evidence type="ECO:0000256" key="1">
    <source>
        <dbReference type="ARBA" id="ARBA00006484"/>
    </source>
</evidence>